<keyword evidence="2" id="KW-1185">Reference proteome</keyword>
<dbReference type="Proteomes" id="UP001519460">
    <property type="component" value="Unassembled WGS sequence"/>
</dbReference>
<accession>A0ABD0JLM8</accession>
<gene>
    <name evidence="1" type="ORF">BaRGS_00033400</name>
</gene>
<comment type="caution">
    <text evidence="1">The sequence shown here is derived from an EMBL/GenBank/DDBJ whole genome shotgun (WGS) entry which is preliminary data.</text>
</comment>
<evidence type="ECO:0000313" key="1">
    <source>
        <dbReference type="EMBL" id="KAK7475382.1"/>
    </source>
</evidence>
<evidence type="ECO:0000313" key="2">
    <source>
        <dbReference type="Proteomes" id="UP001519460"/>
    </source>
</evidence>
<dbReference type="EMBL" id="JACVVK020000408">
    <property type="protein sequence ID" value="KAK7475382.1"/>
    <property type="molecule type" value="Genomic_DNA"/>
</dbReference>
<dbReference type="AlphaFoldDB" id="A0ABD0JLM8"/>
<reference evidence="1 2" key="1">
    <citation type="journal article" date="2023" name="Sci. Data">
        <title>Genome assembly of the Korean intertidal mud-creeper Batillaria attramentaria.</title>
        <authorList>
            <person name="Patra A.K."/>
            <person name="Ho P.T."/>
            <person name="Jun S."/>
            <person name="Lee S.J."/>
            <person name="Kim Y."/>
            <person name="Won Y.J."/>
        </authorList>
    </citation>
    <scope>NUCLEOTIDE SEQUENCE [LARGE SCALE GENOMIC DNA]</scope>
    <source>
        <strain evidence="1">Wonlab-2016</strain>
    </source>
</reference>
<organism evidence="1 2">
    <name type="scientific">Batillaria attramentaria</name>
    <dbReference type="NCBI Taxonomy" id="370345"/>
    <lineage>
        <taxon>Eukaryota</taxon>
        <taxon>Metazoa</taxon>
        <taxon>Spiralia</taxon>
        <taxon>Lophotrochozoa</taxon>
        <taxon>Mollusca</taxon>
        <taxon>Gastropoda</taxon>
        <taxon>Caenogastropoda</taxon>
        <taxon>Sorbeoconcha</taxon>
        <taxon>Cerithioidea</taxon>
        <taxon>Batillariidae</taxon>
        <taxon>Batillaria</taxon>
    </lineage>
</organism>
<name>A0ABD0JLM8_9CAEN</name>
<sequence>MFSQGVPIQPRRNQWSLVKDALVAHSIFPNPTATRKDDINSHESTIPFRSYWTAPRSRLPFPSHNKLFLLAHVRPMKTRRMKNFI</sequence>
<protein>
    <submittedName>
        <fullName evidence="1">Uncharacterized protein</fullName>
    </submittedName>
</protein>
<proteinExistence type="predicted"/>